<dbReference type="Gramene" id="PGSC0003DMT400095007">
    <property type="protein sequence ID" value="PGSC0003DMT400095007"/>
    <property type="gene ID" value="PGSC0003DMG400044578"/>
</dbReference>
<feature type="compositionally biased region" description="Polar residues" evidence="1">
    <location>
        <begin position="54"/>
        <end position="63"/>
    </location>
</feature>
<feature type="region of interest" description="Disordered" evidence="1">
    <location>
        <begin position="112"/>
        <end position="149"/>
    </location>
</feature>
<feature type="region of interest" description="Disordered" evidence="1">
    <location>
        <begin position="38"/>
        <end position="70"/>
    </location>
</feature>
<dbReference type="HOGENOM" id="CLU_1734696_0_0_1"/>
<dbReference type="EnsemblPlants" id="PGSC0003DMT400095007">
    <property type="protein sequence ID" value="PGSC0003DMT400095007"/>
    <property type="gene ID" value="PGSC0003DMG400044578"/>
</dbReference>
<feature type="compositionally biased region" description="Polar residues" evidence="1">
    <location>
        <begin position="138"/>
        <end position="149"/>
    </location>
</feature>
<accession>M1DVD4</accession>
<keyword evidence="3" id="KW-1185">Reference proteome</keyword>
<reference evidence="2" key="2">
    <citation type="submission" date="2015-06" db="UniProtKB">
        <authorList>
            <consortium name="EnsemblPlants"/>
        </authorList>
    </citation>
    <scope>IDENTIFICATION</scope>
    <source>
        <strain evidence="2">DM1-3 516 R44</strain>
    </source>
</reference>
<dbReference type="PaxDb" id="4113-PGSC0003DMT400095007"/>
<reference evidence="3" key="1">
    <citation type="journal article" date="2011" name="Nature">
        <title>Genome sequence and analysis of the tuber crop potato.</title>
        <authorList>
            <consortium name="The Potato Genome Sequencing Consortium"/>
        </authorList>
    </citation>
    <scope>NUCLEOTIDE SEQUENCE [LARGE SCALE GENOMIC DNA]</scope>
    <source>
        <strain evidence="3">cv. DM1-3 516 R44</strain>
    </source>
</reference>
<evidence type="ECO:0000313" key="2">
    <source>
        <dbReference type="EnsemblPlants" id="PGSC0003DMT400095007"/>
    </source>
</evidence>
<proteinExistence type="predicted"/>
<protein>
    <submittedName>
        <fullName evidence="2">Uncharacterized protein</fullName>
    </submittedName>
</protein>
<name>M1DVD4_SOLTU</name>
<evidence type="ECO:0000256" key="1">
    <source>
        <dbReference type="SAM" id="MobiDB-lite"/>
    </source>
</evidence>
<dbReference type="AlphaFoldDB" id="M1DVD4"/>
<dbReference type="Proteomes" id="UP000011115">
    <property type="component" value="Unassembled WGS sequence"/>
</dbReference>
<organism evidence="2 3">
    <name type="scientific">Solanum tuberosum</name>
    <name type="common">Potato</name>
    <dbReference type="NCBI Taxonomy" id="4113"/>
    <lineage>
        <taxon>Eukaryota</taxon>
        <taxon>Viridiplantae</taxon>
        <taxon>Streptophyta</taxon>
        <taxon>Embryophyta</taxon>
        <taxon>Tracheophyta</taxon>
        <taxon>Spermatophyta</taxon>
        <taxon>Magnoliopsida</taxon>
        <taxon>eudicotyledons</taxon>
        <taxon>Gunneridae</taxon>
        <taxon>Pentapetalae</taxon>
        <taxon>asterids</taxon>
        <taxon>lamiids</taxon>
        <taxon>Solanales</taxon>
        <taxon>Solanaceae</taxon>
        <taxon>Solanoideae</taxon>
        <taxon>Solaneae</taxon>
        <taxon>Solanum</taxon>
    </lineage>
</organism>
<dbReference type="InParanoid" id="M1DVD4"/>
<evidence type="ECO:0000313" key="3">
    <source>
        <dbReference type="Proteomes" id="UP000011115"/>
    </source>
</evidence>
<sequence>MVRRLAEWIGESVCNRFSVFMFEFSPNLSRSLADMGVDDEEAPKTSGIPPATTGDVQRSGTTYEESDAETDEELIVVHEEEMMERREHNIFRDLLDLVGMIVQPVIQTSLTETSTTTPSEFGTAIPSEVTPGTDRQVHTATPGTETPTD</sequence>